<evidence type="ECO:0000313" key="2">
    <source>
        <dbReference type="Proteomes" id="UP000326837"/>
    </source>
</evidence>
<dbReference type="EMBL" id="AP021861">
    <property type="protein sequence ID" value="BBO32886.1"/>
    <property type="molecule type" value="Genomic_DNA"/>
</dbReference>
<accession>A0A5K7XEX7</accession>
<proteinExistence type="predicted"/>
<dbReference type="AlphaFoldDB" id="A0A5K7XEX7"/>
<dbReference type="KEGG" id="lpav:PLANPX_2498"/>
<dbReference type="Proteomes" id="UP000326837">
    <property type="component" value="Chromosome"/>
</dbReference>
<reference evidence="2" key="1">
    <citation type="submission" date="2019-10" db="EMBL/GenBank/DDBJ databases">
        <title>Lacipirellula parvula gen. nov., sp. nov., representing a lineage of planctomycetes widespread in freshwater anoxic habitats, and description of the family Lacipirellulaceae.</title>
        <authorList>
            <person name="Dedysh S.N."/>
            <person name="Kulichevskaya I.S."/>
            <person name="Beletsky A.V."/>
            <person name="Rakitin A.L."/>
            <person name="Mardanov A.V."/>
            <person name="Ivanova A.A."/>
            <person name="Saltykova V.X."/>
            <person name="Rijpstra W.I.C."/>
            <person name="Sinninghe Damste J.S."/>
            <person name="Ravin N.V."/>
        </authorList>
    </citation>
    <scope>NUCLEOTIDE SEQUENCE [LARGE SCALE GENOMIC DNA]</scope>
    <source>
        <strain evidence="2">PX69</strain>
    </source>
</reference>
<name>A0A5K7XEX7_9BACT</name>
<gene>
    <name evidence="1" type="ORF">PLANPX_2498</name>
</gene>
<sequence>MTNGGLKRSSFVIRHSGIRHFPLSLPLLRPSTVGGWALKIAPLQPSSRKQVQWQN</sequence>
<keyword evidence="2" id="KW-1185">Reference proteome</keyword>
<organism evidence="1 2">
    <name type="scientific">Lacipirellula parvula</name>
    <dbReference type="NCBI Taxonomy" id="2650471"/>
    <lineage>
        <taxon>Bacteria</taxon>
        <taxon>Pseudomonadati</taxon>
        <taxon>Planctomycetota</taxon>
        <taxon>Planctomycetia</taxon>
        <taxon>Pirellulales</taxon>
        <taxon>Lacipirellulaceae</taxon>
        <taxon>Lacipirellula</taxon>
    </lineage>
</organism>
<protein>
    <submittedName>
        <fullName evidence="1">Uncharacterized protein</fullName>
    </submittedName>
</protein>
<evidence type="ECO:0000313" key="1">
    <source>
        <dbReference type="EMBL" id="BBO32886.1"/>
    </source>
</evidence>